<dbReference type="EMBL" id="CAXLJL010000434">
    <property type="protein sequence ID" value="CAL5137761.1"/>
    <property type="molecule type" value="Genomic_DNA"/>
</dbReference>
<dbReference type="InterPro" id="IPR018222">
    <property type="entry name" value="Nuclear_transport_factor_2_euk"/>
</dbReference>
<accession>A0AAV2TMP9</accession>
<evidence type="ECO:0000259" key="4">
    <source>
        <dbReference type="PROSITE" id="PS50177"/>
    </source>
</evidence>
<dbReference type="InterPro" id="IPR032710">
    <property type="entry name" value="NTF2-like_dom_sf"/>
</dbReference>
<dbReference type="InterPro" id="IPR002075">
    <property type="entry name" value="NTF2_dom"/>
</dbReference>
<evidence type="ECO:0000313" key="5">
    <source>
        <dbReference type="EMBL" id="CAL5137761.1"/>
    </source>
</evidence>
<dbReference type="InterPro" id="IPR045875">
    <property type="entry name" value="NTF2"/>
</dbReference>
<dbReference type="InterPro" id="IPR002893">
    <property type="entry name" value="Znf_MYND"/>
</dbReference>
<evidence type="ECO:0000256" key="3">
    <source>
        <dbReference type="ARBA" id="ARBA00022833"/>
    </source>
</evidence>
<organism evidence="5 6">
    <name type="scientific">Calicophoron daubneyi</name>
    <name type="common">Rumen fluke</name>
    <name type="synonym">Paramphistomum daubneyi</name>
    <dbReference type="NCBI Taxonomy" id="300641"/>
    <lineage>
        <taxon>Eukaryota</taxon>
        <taxon>Metazoa</taxon>
        <taxon>Spiralia</taxon>
        <taxon>Lophotrochozoa</taxon>
        <taxon>Platyhelminthes</taxon>
        <taxon>Trematoda</taxon>
        <taxon>Digenea</taxon>
        <taxon>Plagiorchiida</taxon>
        <taxon>Pronocephalata</taxon>
        <taxon>Paramphistomoidea</taxon>
        <taxon>Paramphistomidae</taxon>
        <taxon>Calicophoron</taxon>
    </lineage>
</organism>
<dbReference type="Pfam" id="PF01753">
    <property type="entry name" value="zf-MYND"/>
    <property type="match status" value="1"/>
</dbReference>
<keyword evidence="1" id="KW-0479">Metal-binding</keyword>
<dbReference type="SUPFAM" id="SSF144232">
    <property type="entry name" value="HIT/MYND zinc finger-like"/>
    <property type="match status" value="1"/>
</dbReference>
<evidence type="ECO:0000256" key="1">
    <source>
        <dbReference type="ARBA" id="ARBA00022723"/>
    </source>
</evidence>
<dbReference type="Proteomes" id="UP001497525">
    <property type="component" value="Unassembled WGS sequence"/>
</dbReference>
<dbReference type="SUPFAM" id="SSF54427">
    <property type="entry name" value="NTF2-like"/>
    <property type="match status" value="1"/>
</dbReference>
<keyword evidence="3" id="KW-0862">Zinc</keyword>
<dbReference type="PANTHER" id="PTHR12612">
    <property type="entry name" value="NUCLEAR TRANSPORT FACTOR 2"/>
    <property type="match status" value="1"/>
</dbReference>
<dbReference type="GO" id="GO:0006913">
    <property type="term" value="P:nucleocytoplasmic transport"/>
    <property type="evidence" value="ECO:0007669"/>
    <property type="project" value="InterPro"/>
</dbReference>
<name>A0AAV2TMP9_CALDB</name>
<dbReference type="CDD" id="cd00780">
    <property type="entry name" value="NTF2"/>
    <property type="match status" value="1"/>
</dbReference>
<dbReference type="AlphaFoldDB" id="A0AAV2TMP9"/>
<dbReference type="PROSITE" id="PS50177">
    <property type="entry name" value="NTF2_DOMAIN"/>
    <property type="match status" value="1"/>
</dbReference>
<protein>
    <recommendedName>
        <fullName evidence="4">NTF2 domain-containing protein</fullName>
    </recommendedName>
</protein>
<dbReference type="Gene3D" id="3.10.450.50">
    <property type="match status" value="1"/>
</dbReference>
<gene>
    <name evidence="5" type="ORF">CDAUBV1_LOCUS12247</name>
</gene>
<dbReference type="GO" id="GO:0008270">
    <property type="term" value="F:zinc ion binding"/>
    <property type="evidence" value="ECO:0007669"/>
    <property type="project" value="UniProtKB-KW"/>
</dbReference>
<proteinExistence type="predicted"/>
<sequence length="624" mass="69919">MSLIIERKLPCAELFTSVCPVCGCKADKLCSKCRVVHYCSKSHQSSPVAWIPVTPSTPSPDILTDILPLQLQRIEDAILESLAKHESKEEARFRKFKELMNPDPDQSATSMLRQFLSPPPELHYSWISPLTPTVPPRQPLDLTRSAKHSLRTRLCPFSLGPGGYERALHGGRSWTIRSPCKSYYAVPVFDYTCYWASSFTESSPIPAYNRGDYAGLNLYFCAFQWSPITSLPLDDMEEAISTAVAKAASQFISTYIPGPRPTRKFPRHIRTPIRQKQSAYQRFKLTQYEDDLLALRKLQNEVNSSIRRHLTSAALELSKRVSGNPKLLFKTVRSKRSSAPSAAIMANGDGSFTSTPQESADILAQFYASVFNPTGSSSSSDSQKLAPTPLSSIPFLPAISALRIQDWNVFSTQVYEPLVAPYLGKSLLTIDYTSETHDCLLHIASPVPESVVANDQERFDGPPRPGSTIPSLERYLELSQRVPNSSATIEFICQGQRMDQNSQPNCEQIGRQFAEQYYQTLQAARQNIGSFYHEQARMSYEGTEFVGRDNIAIKLQSIKCTTLQVAITSVDTQAAESALLIFVCGQLKADDDRPLPFTEFFMLKLLNDCFLICNSMFRLNLHHF</sequence>
<evidence type="ECO:0000313" key="6">
    <source>
        <dbReference type="Proteomes" id="UP001497525"/>
    </source>
</evidence>
<dbReference type="Pfam" id="PF02136">
    <property type="entry name" value="NTF2"/>
    <property type="match status" value="1"/>
</dbReference>
<reference evidence="5" key="1">
    <citation type="submission" date="2024-06" db="EMBL/GenBank/DDBJ databases">
        <authorList>
            <person name="Liu X."/>
            <person name="Lenzi L."/>
            <person name="Haldenby T S."/>
            <person name="Uol C."/>
        </authorList>
    </citation>
    <scope>NUCLEOTIDE SEQUENCE</scope>
</reference>
<keyword evidence="2" id="KW-0863">Zinc-finger</keyword>
<evidence type="ECO:0000256" key="2">
    <source>
        <dbReference type="ARBA" id="ARBA00022771"/>
    </source>
</evidence>
<comment type="caution">
    <text evidence="5">The sequence shown here is derived from an EMBL/GenBank/DDBJ whole genome shotgun (WGS) entry which is preliminary data.</text>
</comment>
<dbReference type="Gene3D" id="6.10.140.2220">
    <property type="match status" value="1"/>
</dbReference>
<feature type="domain" description="NTF2" evidence="4">
    <location>
        <begin position="509"/>
        <end position="619"/>
    </location>
</feature>